<evidence type="ECO:0000256" key="5">
    <source>
        <dbReference type="ARBA" id="ARBA00010485"/>
    </source>
</evidence>
<keyword evidence="9 17" id="KW-0274">FAD</keyword>
<evidence type="ECO:0000256" key="4">
    <source>
        <dbReference type="ARBA" id="ARBA00004752"/>
    </source>
</evidence>
<dbReference type="InterPro" id="IPR011601">
    <property type="entry name" value="MurB_C"/>
</dbReference>
<dbReference type="Gene3D" id="3.30.465.10">
    <property type="match status" value="1"/>
</dbReference>
<comment type="function">
    <text evidence="2 17">Cell wall formation.</text>
</comment>
<keyword evidence="11 17" id="KW-0133">Cell shape</keyword>
<dbReference type="SUPFAM" id="SSF56194">
    <property type="entry name" value="Uridine diphospho-N-Acetylenolpyruvylglucosamine reductase, MurB, C-terminal domain"/>
    <property type="match status" value="1"/>
</dbReference>
<dbReference type="InterPro" id="IPR016167">
    <property type="entry name" value="FAD-bd_PCMH_sub1"/>
</dbReference>
<comment type="similarity">
    <text evidence="5 17">Belongs to the MurB family.</text>
</comment>
<gene>
    <name evidence="17" type="primary">murB</name>
    <name evidence="19" type="ORF">DMP06_02435</name>
</gene>
<evidence type="ECO:0000313" key="19">
    <source>
        <dbReference type="EMBL" id="RNL41457.1"/>
    </source>
</evidence>
<evidence type="ECO:0000256" key="12">
    <source>
        <dbReference type="ARBA" id="ARBA00022984"/>
    </source>
</evidence>
<feature type="domain" description="FAD-binding PCMH-type" evidence="18">
    <location>
        <begin position="33"/>
        <end position="200"/>
    </location>
</feature>
<evidence type="ECO:0000256" key="14">
    <source>
        <dbReference type="ARBA" id="ARBA00023306"/>
    </source>
</evidence>
<dbReference type="GO" id="GO:0009252">
    <property type="term" value="P:peptidoglycan biosynthetic process"/>
    <property type="evidence" value="ECO:0007669"/>
    <property type="project" value="UniProtKB-UniRule"/>
</dbReference>
<name>A0A3N0B2Y1_9ACTN</name>
<dbReference type="GO" id="GO:0008762">
    <property type="term" value="F:UDP-N-acetylmuramate dehydrogenase activity"/>
    <property type="evidence" value="ECO:0007669"/>
    <property type="project" value="UniProtKB-UniRule"/>
</dbReference>
<keyword evidence="10 17" id="KW-0521">NADP</keyword>
<comment type="caution">
    <text evidence="19">The sequence shown here is derived from an EMBL/GenBank/DDBJ whole genome shotgun (WGS) entry which is preliminary data.</text>
</comment>
<dbReference type="PANTHER" id="PTHR21071">
    <property type="entry name" value="UDP-N-ACETYLENOLPYRUVOYLGLUCOSAMINE REDUCTASE"/>
    <property type="match status" value="1"/>
</dbReference>
<evidence type="ECO:0000256" key="2">
    <source>
        <dbReference type="ARBA" id="ARBA00003921"/>
    </source>
</evidence>
<evidence type="ECO:0000259" key="18">
    <source>
        <dbReference type="PROSITE" id="PS51387"/>
    </source>
</evidence>
<dbReference type="InterPro" id="IPR016169">
    <property type="entry name" value="FAD-bd_PCMH_sub2"/>
</dbReference>
<comment type="pathway">
    <text evidence="4 17">Cell wall biogenesis; peptidoglycan biosynthesis.</text>
</comment>
<dbReference type="InterPro" id="IPR006094">
    <property type="entry name" value="Oxid_FAD_bind_N"/>
</dbReference>
<dbReference type="GO" id="GO:0005829">
    <property type="term" value="C:cytosol"/>
    <property type="evidence" value="ECO:0007669"/>
    <property type="project" value="TreeGrafter"/>
</dbReference>
<keyword evidence="13 17" id="KW-0560">Oxidoreductase</keyword>
<comment type="catalytic activity">
    <reaction evidence="16 17">
        <text>UDP-N-acetyl-alpha-D-muramate + NADP(+) = UDP-N-acetyl-3-O-(1-carboxyvinyl)-alpha-D-glucosamine + NADPH + H(+)</text>
        <dbReference type="Rhea" id="RHEA:12248"/>
        <dbReference type="ChEBI" id="CHEBI:15378"/>
        <dbReference type="ChEBI" id="CHEBI:57783"/>
        <dbReference type="ChEBI" id="CHEBI:58349"/>
        <dbReference type="ChEBI" id="CHEBI:68483"/>
        <dbReference type="ChEBI" id="CHEBI:70757"/>
        <dbReference type="EC" id="1.3.1.98"/>
    </reaction>
</comment>
<dbReference type="GO" id="GO:0071949">
    <property type="term" value="F:FAD binding"/>
    <property type="evidence" value="ECO:0007669"/>
    <property type="project" value="InterPro"/>
</dbReference>
<keyword evidence="7 17" id="KW-0132">Cell division</keyword>
<evidence type="ECO:0000313" key="20">
    <source>
        <dbReference type="Proteomes" id="UP000269591"/>
    </source>
</evidence>
<feature type="active site" description="Proton donor" evidence="17">
    <location>
        <position position="229"/>
    </location>
</feature>
<dbReference type="AlphaFoldDB" id="A0A3N0B2Y1"/>
<dbReference type="Pfam" id="PF01565">
    <property type="entry name" value="FAD_binding_4"/>
    <property type="match status" value="1"/>
</dbReference>
<reference evidence="20" key="1">
    <citation type="submission" date="2018-05" db="EMBL/GenBank/DDBJ databases">
        <title>Genome Sequencing of selected type strains of the family Eggerthellaceae.</title>
        <authorList>
            <person name="Danylec N."/>
            <person name="Stoll D.A."/>
            <person name="Doetsch A."/>
            <person name="Huch M."/>
        </authorList>
    </citation>
    <scope>NUCLEOTIDE SEQUENCE [LARGE SCALE GENOMIC DNA]</scope>
    <source>
        <strain evidence="20">DSM 24851</strain>
    </source>
</reference>
<dbReference type="InterPro" id="IPR016166">
    <property type="entry name" value="FAD-bd_PCMH"/>
</dbReference>
<dbReference type="SUPFAM" id="SSF56176">
    <property type="entry name" value="FAD-binding/transporter-associated domain-like"/>
    <property type="match status" value="1"/>
</dbReference>
<dbReference type="PANTHER" id="PTHR21071:SF4">
    <property type="entry name" value="UDP-N-ACETYLENOLPYRUVOYLGLUCOSAMINE REDUCTASE"/>
    <property type="match status" value="1"/>
</dbReference>
<evidence type="ECO:0000256" key="11">
    <source>
        <dbReference type="ARBA" id="ARBA00022960"/>
    </source>
</evidence>
<keyword evidence="6 17" id="KW-0963">Cytoplasm</keyword>
<dbReference type="Proteomes" id="UP000269591">
    <property type="component" value="Unassembled WGS sequence"/>
</dbReference>
<dbReference type="UniPathway" id="UPA00219"/>
<protein>
    <recommendedName>
        <fullName evidence="17">UDP-N-acetylenolpyruvoylglucosamine reductase</fullName>
        <ecNumber evidence="17">1.3.1.98</ecNumber>
    </recommendedName>
    <alternativeName>
        <fullName evidence="17">UDP-N-acetylmuramate dehydrogenase</fullName>
    </alternativeName>
</protein>
<keyword evidence="8 17" id="KW-0285">Flavoprotein</keyword>
<dbReference type="Gene3D" id="3.90.78.10">
    <property type="entry name" value="UDP-N-acetylenolpyruvoylglucosamine reductase, C-terminal domain"/>
    <property type="match status" value="1"/>
</dbReference>
<dbReference type="InterPro" id="IPR036318">
    <property type="entry name" value="FAD-bd_PCMH-like_sf"/>
</dbReference>
<evidence type="ECO:0000256" key="1">
    <source>
        <dbReference type="ARBA" id="ARBA00001974"/>
    </source>
</evidence>
<dbReference type="OrthoDB" id="9804753at2"/>
<feature type="active site" evidence="17">
    <location>
        <position position="299"/>
    </location>
</feature>
<evidence type="ECO:0000256" key="9">
    <source>
        <dbReference type="ARBA" id="ARBA00022827"/>
    </source>
</evidence>
<proteinExistence type="inferred from homology"/>
<keyword evidence="15 17" id="KW-0961">Cell wall biogenesis/degradation</keyword>
<dbReference type="GO" id="GO:0071555">
    <property type="term" value="P:cell wall organization"/>
    <property type="evidence" value="ECO:0007669"/>
    <property type="project" value="UniProtKB-KW"/>
</dbReference>
<evidence type="ECO:0000256" key="16">
    <source>
        <dbReference type="ARBA" id="ARBA00048914"/>
    </source>
</evidence>
<sequence length="307" mass="32770">MRVVTLDLARALSGDFEGIVLADEPMSRHTTYRIGGPARYLVRADSLSSLASATDACRELGVPWVAVGQGSNLLVSDDGFDGAVITLGSGFSACVYNEETGTFSAGASCRLSHVVREAHAHAREGFEFAVGTPGTLGGALRMNAGTSRDYLGSRVISVTTLRPGAGLRRYNAADIEWGYRQSSLPFDEIVLECELASEPGDAEDIRARMESARSRRRKTQPLSYPSCGSVFRNPEGASAARLVESTGLKGATCGGAQISDLHANFIINRSQARAVEVLSLIHAAQDAVRERCGIELVPEVRFLGFTQ</sequence>
<evidence type="ECO:0000256" key="15">
    <source>
        <dbReference type="ARBA" id="ARBA00023316"/>
    </source>
</evidence>
<dbReference type="InterPro" id="IPR003170">
    <property type="entry name" value="MurB"/>
</dbReference>
<dbReference type="NCBIfam" id="NF010480">
    <property type="entry name" value="PRK13905.1"/>
    <property type="match status" value="1"/>
</dbReference>
<evidence type="ECO:0000256" key="6">
    <source>
        <dbReference type="ARBA" id="ARBA00022490"/>
    </source>
</evidence>
<dbReference type="GO" id="GO:0051301">
    <property type="term" value="P:cell division"/>
    <property type="evidence" value="ECO:0007669"/>
    <property type="project" value="UniProtKB-KW"/>
</dbReference>
<dbReference type="Pfam" id="PF02873">
    <property type="entry name" value="MurB_C"/>
    <property type="match status" value="1"/>
</dbReference>
<keyword evidence="20" id="KW-1185">Reference proteome</keyword>
<comment type="cofactor">
    <cofactor evidence="1 17">
        <name>FAD</name>
        <dbReference type="ChEBI" id="CHEBI:57692"/>
    </cofactor>
</comment>
<dbReference type="HAMAP" id="MF_00037">
    <property type="entry name" value="MurB"/>
    <property type="match status" value="1"/>
</dbReference>
<dbReference type="EMBL" id="QIBX01000002">
    <property type="protein sequence ID" value="RNL41457.1"/>
    <property type="molecule type" value="Genomic_DNA"/>
</dbReference>
<accession>A0A3N0B2Y1</accession>
<evidence type="ECO:0000256" key="10">
    <source>
        <dbReference type="ARBA" id="ARBA00022857"/>
    </source>
</evidence>
<dbReference type="EC" id="1.3.1.98" evidence="17"/>
<evidence type="ECO:0000256" key="3">
    <source>
        <dbReference type="ARBA" id="ARBA00004496"/>
    </source>
</evidence>
<evidence type="ECO:0000256" key="13">
    <source>
        <dbReference type="ARBA" id="ARBA00023002"/>
    </source>
</evidence>
<feature type="active site" evidence="17">
    <location>
        <position position="180"/>
    </location>
</feature>
<evidence type="ECO:0000256" key="7">
    <source>
        <dbReference type="ARBA" id="ARBA00022618"/>
    </source>
</evidence>
<evidence type="ECO:0000256" key="17">
    <source>
        <dbReference type="HAMAP-Rule" id="MF_00037"/>
    </source>
</evidence>
<keyword evidence="14 17" id="KW-0131">Cell cycle</keyword>
<dbReference type="Gene3D" id="3.30.43.10">
    <property type="entry name" value="Uridine Diphospho-n-acetylenolpyruvylglucosamine Reductase, domain 2"/>
    <property type="match status" value="1"/>
</dbReference>
<dbReference type="PROSITE" id="PS51387">
    <property type="entry name" value="FAD_PCMH"/>
    <property type="match status" value="1"/>
</dbReference>
<comment type="subcellular location">
    <subcellularLocation>
        <location evidence="3 17">Cytoplasm</location>
    </subcellularLocation>
</comment>
<dbReference type="InterPro" id="IPR036635">
    <property type="entry name" value="MurB_C_sf"/>
</dbReference>
<keyword evidence="12 17" id="KW-0573">Peptidoglycan synthesis</keyword>
<evidence type="ECO:0000256" key="8">
    <source>
        <dbReference type="ARBA" id="ARBA00022630"/>
    </source>
</evidence>
<organism evidence="19 20">
    <name type="scientific">Slackia equolifaciens</name>
    <dbReference type="NCBI Taxonomy" id="498718"/>
    <lineage>
        <taxon>Bacteria</taxon>
        <taxon>Bacillati</taxon>
        <taxon>Actinomycetota</taxon>
        <taxon>Coriobacteriia</taxon>
        <taxon>Eggerthellales</taxon>
        <taxon>Eggerthellaceae</taxon>
        <taxon>Slackia</taxon>
    </lineage>
</organism>
<dbReference type="GO" id="GO:0008360">
    <property type="term" value="P:regulation of cell shape"/>
    <property type="evidence" value="ECO:0007669"/>
    <property type="project" value="UniProtKB-KW"/>
</dbReference>
<dbReference type="NCBIfam" id="TIGR00179">
    <property type="entry name" value="murB"/>
    <property type="match status" value="1"/>
</dbReference>